<accession>Q2QVS7</accession>
<proteinExistence type="predicted"/>
<dbReference type="AlphaFoldDB" id="Q2QVS7"/>
<reference evidence="2" key="1">
    <citation type="journal article" date="2005" name="BMC Biol.">
        <title>The sequence of rice chromosomes 11 and 12, rich in disease resistance genes and recent gene duplications.</title>
        <authorList>
            <consortium name="The rice chromosomes 11 and 12 sequencing consortia"/>
        </authorList>
    </citation>
    <scope>NUCLEOTIDE SEQUENCE [LARGE SCALE GENOMIC DNA]</scope>
</reference>
<reference evidence="2" key="3">
    <citation type="submission" date="2006-01" db="EMBL/GenBank/DDBJ databases">
        <authorList>
            <person name="Buell R."/>
        </authorList>
    </citation>
    <scope>NUCLEOTIDE SEQUENCE</scope>
</reference>
<organism evidence="2">
    <name type="scientific">Oryza sativa subsp. japonica</name>
    <name type="common">Rice</name>
    <dbReference type="NCBI Taxonomy" id="39947"/>
    <lineage>
        <taxon>Eukaryota</taxon>
        <taxon>Viridiplantae</taxon>
        <taxon>Streptophyta</taxon>
        <taxon>Embryophyta</taxon>
        <taxon>Tracheophyta</taxon>
        <taxon>Spermatophyta</taxon>
        <taxon>Magnoliopsida</taxon>
        <taxon>Liliopsida</taxon>
        <taxon>Poales</taxon>
        <taxon>Poaceae</taxon>
        <taxon>BOP clade</taxon>
        <taxon>Oryzoideae</taxon>
        <taxon>Oryzeae</taxon>
        <taxon>Oryzinae</taxon>
        <taxon>Oryza</taxon>
        <taxon>Oryza sativa</taxon>
    </lineage>
</organism>
<reference evidence="2" key="2">
    <citation type="submission" date="2005-04" db="EMBL/GenBank/DDBJ databases">
        <authorList>
            <person name="Buell C.R."/>
            <person name="Wing R.A."/>
            <person name="McCombie W.A."/>
            <person name="Ouyang S."/>
        </authorList>
    </citation>
    <scope>NUCLEOTIDE SEQUENCE</scope>
</reference>
<sequence>MAEGGGSDAGSSASRERGQRRRRRARGWAADSASQLRPSGGDCDGSCGRGARGRAADGGVATTAERRRLRWRLQARCTGAGSGQRRRGDSWAQGHMAAWGRTVGGGAQGCADGRRCRRGGGLAERRKHDFSL</sequence>
<evidence type="ECO:0000256" key="1">
    <source>
        <dbReference type="SAM" id="MobiDB-lite"/>
    </source>
</evidence>
<name>Q2QVS7_ORYSJ</name>
<gene>
    <name evidence="2" type="ordered locus">LOC_Os12g11790</name>
</gene>
<dbReference type="EMBL" id="DP000011">
    <property type="protein sequence ID" value="ABA96232.1"/>
    <property type="molecule type" value="Genomic_DNA"/>
</dbReference>
<feature type="region of interest" description="Disordered" evidence="1">
    <location>
        <begin position="1"/>
        <end position="62"/>
    </location>
</feature>
<evidence type="ECO:0000313" key="2">
    <source>
        <dbReference type="EMBL" id="ABA96232.1"/>
    </source>
</evidence>
<feature type="compositionally biased region" description="Low complexity" evidence="1">
    <location>
        <begin position="27"/>
        <end position="46"/>
    </location>
</feature>
<protein>
    <submittedName>
        <fullName evidence="2">Uncharacterized protein</fullName>
    </submittedName>
</protein>